<protein>
    <submittedName>
        <fullName evidence="2">Excisionase family DNA binding protein</fullName>
    </submittedName>
</protein>
<comment type="caution">
    <text evidence="2">The sequence shown here is derived from an EMBL/GenBank/DDBJ whole genome shotgun (WGS) entry which is preliminary data.</text>
</comment>
<dbReference type="Proteomes" id="UP000253495">
    <property type="component" value="Unassembled WGS sequence"/>
</dbReference>
<dbReference type="EMBL" id="QPJC01000001">
    <property type="protein sequence ID" value="RCW46871.1"/>
    <property type="molecule type" value="Genomic_DNA"/>
</dbReference>
<evidence type="ECO:0000259" key="1">
    <source>
        <dbReference type="Pfam" id="PF12728"/>
    </source>
</evidence>
<gene>
    <name evidence="2" type="ORF">DFQ14_101211</name>
</gene>
<dbReference type="Pfam" id="PF12728">
    <property type="entry name" value="HTH_17"/>
    <property type="match status" value="1"/>
</dbReference>
<reference evidence="2 3" key="1">
    <citation type="submission" date="2018-07" db="EMBL/GenBank/DDBJ databases">
        <title>Genomic Encyclopedia of Type Strains, Phase III (KMG-III): the genomes of soil and plant-associated and newly described type strains.</title>
        <authorList>
            <person name="Whitman W."/>
        </authorList>
    </citation>
    <scope>NUCLEOTIDE SEQUENCE [LARGE SCALE GENOMIC DNA]</scope>
    <source>
        <strain evidence="2 3">CECT 8575</strain>
    </source>
</reference>
<name>A0A368VY35_9ACTN</name>
<accession>A0A368VY35</accession>
<evidence type="ECO:0000313" key="3">
    <source>
        <dbReference type="Proteomes" id="UP000253495"/>
    </source>
</evidence>
<feature type="domain" description="Helix-turn-helix" evidence="1">
    <location>
        <begin position="85"/>
        <end position="131"/>
    </location>
</feature>
<dbReference type="InterPro" id="IPR010093">
    <property type="entry name" value="SinI_DNA-bd"/>
</dbReference>
<organism evidence="2 3">
    <name type="scientific">Halopolyspora algeriensis</name>
    <dbReference type="NCBI Taxonomy" id="1500506"/>
    <lineage>
        <taxon>Bacteria</taxon>
        <taxon>Bacillati</taxon>
        <taxon>Actinomycetota</taxon>
        <taxon>Actinomycetes</taxon>
        <taxon>Actinomycetes incertae sedis</taxon>
        <taxon>Halopolyspora</taxon>
    </lineage>
</organism>
<dbReference type="GO" id="GO:0003677">
    <property type="term" value="F:DNA binding"/>
    <property type="evidence" value="ECO:0007669"/>
    <property type="project" value="InterPro"/>
</dbReference>
<dbReference type="NCBIfam" id="TIGR01764">
    <property type="entry name" value="excise"/>
    <property type="match status" value="1"/>
</dbReference>
<dbReference type="RefSeq" id="WP_114451126.1">
    <property type="nucleotide sequence ID" value="NZ_QPJC01000001.1"/>
</dbReference>
<dbReference type="OrthoDB" id="26212at2"/>
<proteinExistence type="predicted"/>
<sequence length="154" mass="17030">MALLALDSIQPDGADVSTADEALRHVRDYLDRHPDDQGNIHLVVDDEHGREDLSVPRGAVELLARILAHMASGKGVSVVPSNAELTTQQAADMLNVSRPFLVGLLEAGEIDYRKVGTHRRVRADSLLNYMRHDDQRRRDAAEELTALTQEMGLD</sequence>
<dbReference type="AlphaFoldDB" id="A0A368VY35"/>
<keyword evidence="3" id="KW-1185">Reference proteome</keyword>
<evidence type="ECO:0000313" key="2">
    <source>
        <dbReference type="EMBL" id="RCW46871.1"/>
    </source>
</evidence>
<dbReference type="InterPro" id="IPR041657">
    <property type="entry name" value="HTH_17"/>
</dbReference>